<dbReference type="SMART" id="SM00401">
    <property type="entry name" value="ZnF_GATA"/>
    <property type="match status" value="1"/>
</dbReference>
<sequence>MNVSELCATPTKATNGTNQAMESYSLRETDQDISNNDTAPTPSLPVNRFTLPPLSQRLNLQQRLPSLVAISSSFEDSTEDSIEEAQTADSTKNGEGLEVKQLIEKCSTLCNDLARYKTWQKGLEKDREAIFDFVTHTAHDILDSLVAMQQQQDAVVSNEAEYEMIRQARNWKENRKPKYRRRSKRNMIGQQCHSCHTSETPEWRRGPDGARTLCNACGLHYSKLLRKESVTVASYKLLANGPPISSSSDGTNKVDQQLQYHHQQEDQQQELQNRQNDEQHKHPNHYIQPPPPPPPSSVSQQHHHHHHHHHHLQHPSVPHHHQSHHQLSQANQSLEDQHQYQHQHQHQHQN</sequence>
<gene>
    <name evidence="7" type="ORF">BCR42DRAFT_440660</name>
</gene>
<evidence type="ECO:0000256" key="3">
    <source>
        <dbReference type="ARBA" id="ARBA00022833"/>
    </source>
</evidence>
<dbReference type="PROSITE" id="PS50114">
    <property type="entry name" value="GATA_ZN_FINGER_2"/>
    <property type="match status" value="1"/>
</dbReference>
<evidence type="ECO:0000256" key="5">
    <source>
        <dbReference type="SAM" id="MobiDB-lite"/>
    </source>
</evidence>
<keyword evidence="8" id="KW-1185">Reference proteome</keyword>
<evidence type="ECO:0000256" key="2">
    <source>
        <dbReference type="ARBA" id="ARBA00022771"/>
    </source>
</evidence>
<dbReference type="InterPro" id="IPR000679">
    <property type="entry name" value="Znf_GATA"/>
</dbReference>
<dbReference type="STRING" id="90262.A0A1X2I7N9"/>
<feature type="compositionally biased region" description="Polar residues" evidence="5">
    <location>
        <begin position="11"/>
        <end position="21"/>
    </location>
</feature>
<organism evidence="7 8">
    <name type="scientific">Absidia repens</name>
    <dbReference type="NCBI Taxonomy" id="90262"/>
    <lineage>
        <taxon>Eukaryota</taxon>
        <taxon>Fungi</taxon>
        <taxon>Fungi incertae sedis</taxon>
        <taxon>Mucoromycota</taxon>
        <taxon>Mucoromycotina</taxon>
        <taxon>Mucoromycetes</taxon>
        <taxon>Mucorales</taxon>
        <taxon>Cunninghamellaceae</taxon>
        <taxon>Absidia</taxon>
    </lineage>
</organism>
<dbReference type="PROSITE" id="PS00344">
    <property type="entry name" value="GATA_ZN_FINGER_1"/>
    <property type="match status" value="1"/>
</dbReference>
<feature type="compositionally biased region" description="Polar residues" evidence="5">
    <location>
        <begin position="32"/>
        <end position="41"/>
    </location>
</feature>
<feature type="compositionally biased region" description="Basic residues" evidence="5">
    <location>
        <begin position="301"/>
        <end position="324"/>
    </location>
</feature>
<feature type="compositionally biased region" description="Basic residues" evidence="5">
    <location>
        <begin position="341"/>
        <end position="350"/>
    </location>
</feature>
<comment type="caution">
    <text evidence="7">The sequence shown here is derived from an EMBL/GenBank/DDBJ whole genome shotgun (WGS) entry which is preliminary data.</text>
</comment>
<dbReference type="EMBL" id="MCGE01000022">
    <property type="protein sequence ID" value="ORZ11064.1"/>
    <property type="molecule type" value="Genomic_DNA"/>
</dbReference>
<feature type="region of interest" description="Disordered" evidence="5">
    <location>
        <begin position="259"/>
        <end position="350"/>
    </location>
</feature>
<dbReference type="SUPFAM" id="SSF57716">
    <property type="entry name" value="Glucocorticoid receptor-like (DNA-binding domain)"/>
    <property type="match status" value="1"/>
</dbReference>
<evidence type="ECO:0000256" key="4">
    <source>
        <dbReference type="PROSITE-ProRule" id="PRU00094"/>
    </source>
</evidence>
<dbReference type="InterPro" id="IPR013088">
    <property type="entry name" value="Znf_NHR/GATA"/>
</dbReference>
<dbReference type="Pfam" id="PF00320">
    <property type="entry name" value="GATA"/>
    <property type="match status" value="1"/>
</dbReference>
<dbReference type="InterPro" id="IPR051140">
    <property type="entry name" value="GATA_TF"/>
</dbReference>
<dbReference type="OrthoDB" id="2162994at2759"/>
<dbReference type="Gene3D" id="3.30.50.10">
    <property type="entry name" value="Erythroid Transcription Factor GATA-1, subunit A"/>
    <property type="match status" value="1"/>
</dbReference>
<dbReference type="Proteomes" id="UP000193560">
    <property type="component" value="Unassembled WGS sequence"/>
</dbReference>
<feature type="domain" description="GATA-type" evidence="6">
    <location>
        <begin position="186"/>
        <end position="221"/>
    </location>
</feature>
<name>A0A1X2I7N9_9FUNG</name>
<proteinExistence type="predicted"/>
<feature type="region of interest" description="Disordered" evidence="5">
    <location>
        <begin position="29"/>
        <end position="48"/>
    </location>
</feature>
<dbReference type="AlphaFoldDB" id="A0A1X2I7N9"/>
<evidence type="ECO:0000313" key="8">
    <source>
        <dbReference type="Proteomes" id="UP000193560"/>
    </source>
</evidence>
<dbReference type="PANTHER" id="PTHR45658">
    <property type="entry name" value="GATA TRANSCRIPTION FACTOR"/>
    <property type="match status" value="1"/>
</dbReference>
<dbReference type="CDD" id="cd00202">
    <property type="entry name" value="ZnF_GATA"/>
    <property type="match status" value="1"/>
</dbReference>
<dbReference type="GO" id="GO:0043565">
    <property type="term" value="F:sequence-specific DNA binding"/>
    <property type="evidence" value="ECO:0007669"/>
    <property type="project" value="InterPro"/>
</dbReference>
<keyword evidence="1" id="KW-0479">Metal-binding</keyword>
<accession>A0A1X2I7N9</accession>
<evidence type="ECO:0000256" key="1">
    <source>
        <dbReference type="ARBA" id="ARBA00022723"/>
    </source>
</evidence>
<evidence type="ECO:0000313" key="7">
    <source>
        <dbReference type="EMBL" id="ORZ11064.1"/>
    </source>
</evidence>
<keyword evidence="3" id="KW-0862">Zinc</keyword>
<reference evidence="7 8" key="1">
    <citation type="submission" date="2016-07" db="EMBL/GenBank/DDBJ databases">
        <title>Pervasive Adenine N6-methylation of Active Genes in Fungi.</title>
        <authorList>
            <consortium name="DOE Joint Genome Institute"/>
            <person name="Mondo S.J."/>
            <person name="Dannebaum R.O."/>
            <person name="Kuo R.C."/>
            <person name="Labutti K."/>
            <person name="Haridas S."/>
            <person name="Kuo A."/>
            <person name="Salamov A."/>
            <person name="Ahrendt S.R."/>
            <person name="Lipzen A."/>
            <person name="Sullivan W."/>
            <person name="Andreopoulos W.B."/>
            <person name="Clum A."/>
            <person name="Lindquist E."/>
            <person name="Daum C."/>
            <person name="Ramamoorthy G.K."/>
            <person name="Gryganskyi A."/>
            <person name="Culley D."/>
            <person name="Magnuson J.K."/>
            <person name="James T.Y."/>
            <person name="O'Malley M.A."/>
            <person name="Stajich J.E."/>
            <person name="Spatafora J.W."/>
            <person name="Visel A."/>
            <person name="Grigoriev I.V."/>
        </authorList>
    </citation>
    <scope>NUCLEOTIDE SEQUENCE [LARGE SCALE GENOMIC DNA]</scope>
    <source>
        <strain evidence="7 8">NRRL 1336</strain>
    </source>
</reference>
<feature type="region of interest" description="Disordered" evidence="5">
    <location>
        <begin position="1"/>
        <end position="21"/>
    </location>
</feature>
<keyword evidence="2 4" id="KW-0863">Zinc-finger</keyword>
<dbReference type="GO" id="GO:0008270">
    <property type="term" value="F:zinc ion binding"/>
    <property type="evidence" value="ECO:0007669"/>
    <property type="project" value="UniProtKB-KW"/>
</dbReference>
<evidence type="ECO:0000259" key="6">
    <source>
        <dbReference type="PROSITE" id="PS50114"/>
    </source>
</evidence>
<protein>
    <recommendedName>
        <fullName evidence="6">GATA-type domain-containing protein</fullName>
    </recommendedName>
</protein>
<dbReference type="GO" id="GO:0006355">
    <property type="term" value="P:regulation of DNA-templated transcription"/>
    <property type="evidence" value="ECO:0007669"/>
    <property type="project" value="InterPro"/>
</dbReference>